<evidence type="ECO:0000313" key="2">
    <source>
        <dbReference type="Proteomes" id="UP000027936"/>
    </source>
</evidence>
<proteinExistence type="predicted"/>
<protein>
    <submittedName>
        <fullName evidence="1">Uncharacterized protein</fullName>
    </submittedName>
</protein>
<gene>
    <name evidence="1" type="ORF">M670_00405</name>
</gene>
<evidence type="ECO:0000313" key="1">
    <source>
        <dbReference type="EMBL" id="KEF40379.1"/>
    </source>
</evidence>
<dbReference type="AlphaFoldDB" id="A0A072NRP2"/>
<comment type="caution">
    <text evidence="1">The sequence shown here is derived from an EMBL/GenBank/DDBJ whole genome shotgun (WGS) entry which is preliminary data.</text>
</comment>
<name>A0A072NRP2_SCHAZ</name>
<dbReference type="RefSeq" id="WP_035192789.1">
    <property type="nucleotide sequence ID" value="NZ_JJRY01000001.1"/>
</dbReference>
<accession>A0A072NRP2</accession>
<dbReference type="PATRIC" id="fig|1348973.3.peg.395"/>
<reference evidence="1 2" key="1">
    <citation type="submission" date="2014-04" db="EMBL/GenBank/DDBJ databases">
        <title>Draft genome sequence of Bacillus azotoformans MEV2011, a (co-) denitrifying strain unable to grow in the presence of oxygen.</title>
        <authorList>
            <person name="Nielsen M."/>
            <person name="Schreiber L."/>
            <person name="Finster K."/>
            <person name="Schramm A."/>
        </authorList>
    </citation>
    <scope>NUCLEOTIDE SEQUENCE [LARGE SCALE GENOMIC DNA]</scope>
    <source>
        <strain evidence="1 2">MEV2011</strain>
    </source>
</reference>
<dbReference type="Proteomes" id="UP000027936">
    <property type="component" value="Unassembled WGS sequence"/>
</dbReference>
<dbReference type="OrthoDB" id="2887764at2"/>
<dbReference type="EMBL" id="JJRY01000001">
    <property type="protein sequence ID" value="KEF40379.1"/>
    <property type="molecule type" value="Genomic_DNA"/>
</dbReference>
<sequence>MLIDYKDFIVGAMSVVLAYAFFKDNPLWDVEQDEHEDGTEILDYTIEDHEKRRLVPLACQTCRKLKEHREIELDLYQCTKCKRKVDLRRKSS</sequence>
<organism evidence="1 2">
    <name type="scientific">Schinkia azotoformans MEV2011</name>
    <dbReference type="NCBI Taxonomy" id="1348973"/>
    <lineage>
        <taxon>Bacteria</taxon>
        <taxon>Bacillati</taxon>
        <taxon>Bacillota</taxon>
        <taxon>Bacilli</taxon>
        <taxon>Bacillales</taxon>
        <taxon>Bacillaceae</taxon>
        <taxon>Calidifontibacillus/Schinkia group</taxon>
        <taxon>Schinkia</taxon>
    </lineage>
</organism>